<reference evidence="1" key="1">
    <citation type="submission" date="2019-08" db="EMBL/GenBank/DDBJ databases">
        <authorList>
            <person name="Kucharzyk K."/>
            <person name="Murdoch R.W."/>
            <person name="Higgins S."/>
            <person name="Loffler F."/>
        </authorList>
    </citation>
    <scope>NUCLEOTIDE SEQUENCE</scope>
</reference>
<protein>
    <submittedName>
        <fullName evidence="1">Uncharacterized protein</fullName>
    </submittedName>
</protein>
<dbReference type="AlphaFoldDB" id="A0A645FM73"/>
<gene>
    <name evidence="1" type="ORF">SDC9_160835</name>
</gene>
<sequence length="142" mass="15857">MESQSGLGWHNACTQRQDSLRRLSDIRSTGYDDGVQGHFCKSRRSCTELRHAEDSLDKKTVRGCKDERSYNISPFRTEISHGGRTGGTLNCIPLSGTGRTWFCHGFRDNPSDSYNTFRTNRCKGAASCGTSCCVCRYACCFC</sequence>
<proteinExistence type="predicted"/>
<comment type="caution">
    <text evidence="1">The sequence shown here is derived from an EMBL/GenBank/DDBJ whole genome shotgun (WGS) entry which is preliminary data.</text>
</comment>
<dbReference type="EMBL" id="VSSQ01060011">
    <property type="protein sequence ID" value="MPN13514.1"/>
    <property type="molecule type" value="Genomic_DNA"/>
</dbReference>
<accession>A0A645FM73</accession>
<evidence type="ECO:0000313" key="1">
    <source>
        <dbReference type="EMBL" id="MPN13514.1"/>
    </source>
</evidence>
<name>A0A645FM73_9ZZZZ</name>
<organism evidence="1">
    <name type="scientific">bioreactor metagenome</name>
    <dbReference type="NCBI Taxonomy" id="1076179"/>
    <lineage>
        <taxon>unclassified sequences</taxon>
        <taxon>metagenomes</taxon>
        <taxon>ecological metagenomes</taxon>
    </lineage>
</organism>